<feature type="region of interest" description="Disordered" evidence="7">
    <location>
        <begin position="31"/>
        <end position="70"/>
    </location>
</feature>
<comment type="similarity">
    <text evidence="2">Belongs to the bZIP family.</text>
</comment>
<dbReference type="GO" id="GO:0003677">
    <property type="term" value="F:DNA binding"/>
    <property type="evidence" value="ECO:0007669"/>
    <property type="project" value="UniProtKB-KW"/>
</dbReference>
<dbReference type="EMBL" id="CP151509">
    <property type="protein sequence ID" value="WZN64374.1"/>
    <property type="molecule type" value="Genomic_DNA"/>
</dbReference>
<dbReference type="GO" id="GO:0005634">
    <property type="term" value="C:nucleus"/>
    <property type="evidence" value="ECO:0007669"/>
    <property type="project" value="UniProtKB-SubCell"/>
</dbReference>
<evidence type="ECO:0000259" key="8">
    <source>
        <dbReference type="PROSITE" id="PS50217"/>
    </source>
</evidence>
<evidence type="ECO:0000256" key="4">
    <source>
        <dbReference type="ARBA" id="ARBA00023125"/>
    </source>
</evidence>
<dbReference type="InterPro" id="IPR046347">
    <property type="entry name" value="bZIP_sf"/>
</dbReference>
<keyword evidence="5" id="KW-0804">Transcription</keyword>
<feature type="region of interest" description="Disordered" evidence="7">
    <location>
        <begin position="228"/>
        <end position="259"/>
    </location>
</feature>
<keyword evidence="6" id="KW-0539">Nucleus</keyword>
<evidence type="ECO:0000256" key="3">
    <source>
        <dbReference type="ARBA" id="ARBA00023015"/>
    </source>
</evidence>
<evidence type="ECO:0000256" key="1">
    <source>
        <dbReference type="ARBA" id="ARBA00004123"/>
    </source>
</evidence>
<evidence type="ECO:0000256" key="7">
    <source>
        <dbReference type="SAM" id="MobiDB-lite"/>
    </source>
</evidence>
<evidence type="ECO:0000313" key="10">
    <source>
        <dbReference type="Proteomes" id="UP001472866"/>
    </source>
</evidence>
<organism evidence="9 10">
    <name type="scientific">Chloropicon roscoffensis</name>
    <dbReference type="NCBI Taxonomy" id="1461544"/>
    <lineage>
        <taxon>Eukaryota</taxon>
        <taxon>Viridiplantae</taxon>
        <taxon>Chlorophyta</taxon>
        <taxon>Chloropicophyceae</taxon>
        <taxon>Chloropicales</taxon>
        <taxon>Chloropicaceae</taxon>
        <taxon>Chloropicon</taxon>
    </lineage>
</organism>
<proteinExistence type="inferred from homology"/>
<dbReference type="SMART" id="SM00338">
    <property type="entry name" value="BRLZ"/>
    <property type="match status" value="1"/>
</dbReference>
<gene>
    <name evidence="9" type="ORF">HKI87_09g59300</name>
</gene>
<dbReference type="InterPro" id="IPR004827">
    <property type="entry name" value="bZIP"/>
</dbReference>
<evidence type="ECO:0000313" key="9">
    <source>
        <dbReference type="EMBL" id="WZN64374.1"/>
    </source>
</evidence>
<dbReference type="PROSITE" id="PS50217">
    <property type="entry name" value="BZIP"/>
    <property type="match status" value="1"/>
</dbReference>
<keyword evidence="4" id="KW-0238">DNA-binding</keyword>
<accession>A0AAX4PEM8</accession>
<feature type="compositionally biased region" description="Basic and acidic residues" evidence="7">
    <location>
        <begin position="241"/>
        <end position="259"/>
    </location>
</feature>
<feature type="region of interest" description="Disordered" evidence="7">
    <location>
        <begin position="87"/>
        <end position="165"/>
    </location>
</feature>
<dbReference type="Gene3D" id="1.20.5.170">
    <property type="match status" value="1"/>
</dbReference>
<evidence type="ECO:0000256" key="6">
    <source>
        <dbReference type="ARBA" id="ARBA00023242"/>
    </source>
</evidence>
<dbReference type="PANTHER" id="PTHR47416">
    <property type="entry name" value="BASIC-LEUCINE ZIPPER TRANSCRIPTION FACTOR F-RELATED"/>
    <property type="match status" value="1"/>
</dbReference>
<dbReference type="CDD" id="cd14704">
    <property type="entry name" value="bZIP_HY5-like"/>
    <property type="match status" value="1"/>
</dbReference>
<protein>
    <submittedName>
        <fullName evidence="9">BZIP domain-containing protein</fullName>
    </submittedName>
</protein>
<dbReference type="GO" id="GO:0003700">
    <property type="term" value="F:DNA-binding transcription factor activity"/>
    <property type="evidence" value="ECO:0007669"/>
    <property type="project" value="InterPro"/>
</dbReference>
<name>A0AAX4PEM8_9CHLO</name>
<comment type="subcellular location">
    <subcellularLocation>
        <location evidence="1">Nucleus</location>
    </subcellularLocation>
</comment>
<sequence>MDKYRVVPTNENKYMDFQYDSPFYNDITADGAPVRAGRDGSQGYAQYGPGPWDGGRLGQPGAGLAFDQAGLFPPDINLLPDGLDYMQGLPSTSDALHHGKARAGSRKDAGAAAKGKSPLGVVDKKVKKPQKVSGQQGGRSGAKKSGRGGDKLEGQGQAEAGSAVEEYEVKRMNRLLRNRVSAQLARERKKQYVLGLEKKTKESDKKIRDLQEEVRRLTEENLQLKRQRMEGKAQYTAVADGEARGADEPSEIEGKKLRR</sequence>
<feature type="compositionally biased region" description="Gly residues" evidence="7">
    <location>
        <begin position="51"/>
        <end position="61"/>
    </location>
</feature>
<dbReference type="SUPFAM" id="SSF57959">
    <property type="entry name" value="Leucine zipper domain"/>
    <property type="match status" value="1"/>
</dbReference>
<dbReference type="PANTHER" id="PTHR47416:SF8">
    <property type="entry name" value="BASIC-LEUCINE ZIPPER TRANSCRIPTION FACTOR E-RELATED"/>
    <property type="match status" value="1"/>
</dbReference>
<dbReference type="Pfam" id="PF00170">
    <property type="entry name" value="bZIP_1"/>
    <property type="match status" value="1"/>
</dbReference>
<dbReference type="Proteomes" id="UP001472866">
    <property type="component" value="Chromosome 09"/>
</dbReference>
<feature type="domain" description="BZIP" evidence="8">
    <location>
        <begin position="168"/>
        <end position="225"/>
    </location>
</feature>
<keyword evidence="10" id="KW-1185">Reference proteome</keyword>
<dbReference type="AlphaFoldDB" id="A0AAX4PEM8"/>
<evidence type="ECO:0000256" key="2">
    <source>
        <dbReference type="ARBA" id="ARBA00007163"/>
    </source>
</evidence>
<reference evidence="9 10" key="1">
    <citation type="submission" date="2024-03" db="EMBL/GenBank/DDBJ databases">
        <title>Complete genome sequence of the green alga Chloropicon roscoffensis RCC1871.</title>
        <authorList>
            <person name="Lemieux C."/>
            <person name="Pombert J.-F."/>
            <person name="Otis C."/>
            <person name="Turmel M."/>
        </authorList>
    </citation>
    <scope>NUCLEOTIDE SEQUENCE [LARGE SCALE GENOMIC DNA]</scope>
    <source>
        <strain evidence="9 10">RCC1871</strain>
    </source>
</reference>
<evidence type="ECO:0000256" key="5">
    <source>
        <dbReference type="ARBA" id="ARBA00023163"/>
    </source>
</evidence>
<keyword evidence="3" id="KW-0805">Transcription regulation</keyword>